<dbReference type="Proteomes" id="UP000469185">
    <property type="component" value="Unassembled WGS sequence"/>
</dbReference>
<proteinExistence type="inferred from homology"/>
<dbReference type="Pfam" id="PF02687">
    <property type="entry name" value="FtsX"/>
    <property type="match status" value="2"/>
</dbReference>
<evidence type="ECO:0000313" key="10">
    <source>
        <dbReference type="EMBL" id="NED94207.1"/>
    </source>
</evidence>
<dbReference type="PANTHER" id="PTHR30572:SF4">
    <property type="entry name" value="ABC TRANSPORTER PERMEASE YTRF"/>
    <property type="match status" value="1"/>
</dbReference>
<evidence type="ECO:0000256" key="2">
    <source>
        <dbReference type="ARBA" id="ARBA00022475"/>
    </source>
</evidence>
<sequence>MLRATLKSLAARKLRLGMSAFAIVIGVAFVVGSFVFTDTLNRAFSDIFGDLNADVVVRPATPEGQDDWMAFMGTGASVTVSQELVDDVAALPEVERADGEVEDASVFVLDKDDKVVGVAGAPGVAVNWHDGPSADGETVLEIVEGRAPERAGEVAIDDQTVESTGYELGDEIPMITLGDEPRITAELVGVSRFGESGSLAGASLAVFDTETAQQLFMGGEQAFNRISVTAASGVEAEELRDVLTQMLPSELEAKTGAEVDEETASAVEEGLGFFNTFLLVFAAIALFVGIFLILNTFSILIAQRTQEMALLRALGAERGQVTRSVLIEALIVGLIGSTLGLLLGLGVALLLQMAFAAFGMDIGGGLVMSPRTVIVAYAVGVLVTMIAAFVPARRASRVPPVAAMRDDVVAPTSSARRSSLLGGLLTAGGAAAMAAGLAGIAPSPVAFVGGGVLAVFIGVALLAPVISRPLVRVIAGWFPRAFGTVGRLARENALRNPRRTAATASALMIGLALVSAIAVFGASTNKSIDKALDEGMEADFVIGNAVGQPFSPAVAERARATDGVEGVAALRNTFAVVNGSQEFLMAIDPEAFGQASQLDIVDGSTDLTGGGTIVGEDKADREGLAIGEEIEVDLPAGARTVPVVGIYAENPLLSGSYIFGFDTFEELGGPAADASVYVVAADGADLAGVQASLEQATADLPTVTVQNQEEYKQSSREEINQLLYIVYALLGLAVLIAILGIVNTLALSVMERTREVGLLRAVGLSRRQLRTTIRLESITIAVLGAVLGIGLGVIFGVSLQQAISDEGLDVLDVPVGQLAGFVVLAALVGVLAAAWPARRAARLDVLRAITTE</sequence>
<keyword evidence="4 7" id="KW-1133">Transmembrane helix</keyword>
<evidence type="ECO:0000256" key="4">
    <source>
        <dbReference type="ARBA" id="ARBA00022989"/>
    </source>
</evidence>
<feature type="domain" description="MacB-like periplasmic core" evidence="9">
    <location>
        <begin position="18"/>
        <end position="245"/>
    </location>
</feature>
<feature type="domain" description="MacB-like periplasmic core" evidence="9">
    <location>
        <begin position="500"/>
        <end position="695"/>
    </location>
</feature>
<feature type="domain" description="ABC3 transporter permease C-terminal" evidence="8">
    <location>
        <begin position="280"/>
        <end position="400"/>
    </location>
</feature>
<evidence type="ECO:0000256" key="6">
    <source>
        <dbReference type="ARBA" id="ARBA00038076"/>
    </source>
</evidence>
<comment type="caution">
    <text evidence="10">The sequence shown here is derived from an EMBL/GenBank/DDBJ whole genome shotgun (WGS) entry which is preliminary data.</text>
</comment>
<feature type="transmembrane region" description="Helical" evidence="7">
    <location>
        <begin position="818"/>
        <end position="837"/>
    </location>
</feature>
<dbReference type="InterPro" id="IPR003838">
    <property type="entry name" value="ABC3_permease_C"/>
</dbReference>
<feature type="transmembrane region" description="Helical" evidence="7">
    <location>
        <begin position="446"/>
        <end position="466"/>
    </location>
</feature>
<evidence type="ECO:0000313" key="11">
    <source>
        <dbReference type="Proteomes" id="UP000469185"/>
    </source>
</evidence>
<dbReference type="Pfam" id="PF12704">
    <property type="entry name" value="MacB_PCD"/>
    <property type="match status" value="2"/>
</dbReference>
<evidence type="ECO:0000259" key="8">
    <source>
        <dbReference type="Pfam" id="PF02687"/>
    </source>
</evidence>
<keyword evidence="2" id="KW-1003">Cell membrane</keyword>
<evidence type="ECO:0000256" key="1">
    <source>
        <dbReference type="ARBA" id="ARBA00004651"/>
    </source>
</evidence>
<reference evidence="10 11" key="1">
    <citation type="submission" date="2020-02" db="EMBL/GenBank/DDBJ databases">
        <authorList>
            <person name="Li X.-J."/>
            <person name="Feng X.-M."/>
        </authorList>
    </citation>
    <scope>NUCLEOTIDE SEQUENCE [LARGE SCALE GENOMIC DNA]</scope>
    <source>
        <strain evidence="10 11">CGMCC 4.7225</strain>
    </source>
</reference>
<feature type="transmembrane region" description="Helical" evidence="7">
    <location>
        <begin position="277"/>
        <end position="302"/>
    </location>
</feature>
<gene>
    <name evidence="10" type="ORF">G1H11_02675</name>
</gene>
<keyword evidence="5 7" id="KW-0472">Membrane</keyword>
<name>A0A6N9YGZ4_9ACTN</name>
<feature type="transmembrane region" description="Helical" evidence="7">
    <location>
        <begin position="420"/>
        <end position="440"/>
    </location>
</feature>
<feature type="transmembrane region" description="Helical" evidence="7">
    <location>
        <begin position="371"/>
        <end position="390"/>
    </location>
</feature>
<dbReference type="GO" id="GO:0022857">
    <property type="term" value="F:transmembrane transporter activity"/>
    <property type="evidence" value="ECO:0007669"/>
    <property type="project" value="TreeGrafter"/>
</dbReference>
<comment type="subcellular location">
    <subcellularLocation>
        <location evidence="1">Cell membrane</location>
        <topology evidence="1">Multi-pass membrane protein</topology>
    </subcellularLocation>
</comment>
<protein>
    <submittedName>
        <fullName evidence="10">ABC transporter permease</fullName>
    </submittedName>
</protein>
<feature type="domain" description="ABC3 transporter permease C-terminal" evidence="8">
    <location>
        <begin position="729"/>
        <end position="844"/>
    </location>
</feature>
<accession>A0A6N9YGZ4</accession>
<evidence type="ECO:0000256" key="5">
    <source>
        <dbReference type="ARBA" id="ARBA00023136"/>
    </source>
</evidence>
<evidence type="ECO:0000256" key="7">
    <source>
        <dbReference type="SAM" id="Phobius"/>
    </source>
</evidence>
<evidence type="ECO:0000256" key="3">
    <source>
        <dbReference type="ARBA" id="ARBA00022692"/>
    </source>
</evidence>
<keyword evidence="3 7" id="KW-0812">Transmembrane</keyword>
<dbReference type="InterPro" id="IPR025857">
    <property type="entry name" value="MacB_PCD"/>
</dbReference>
<feature type="transmembrane region" description="Helical" evidence="7">
    <location>
        <begin position="325"/>
        <end position="351"/>
    </location>
</feature>
<evidence type="ECO:0000259" key="9">
    <source>
        <dbReference type="Pfam" id="PF12704"/>
    </source>
</evidence>
<dbReference type="AlphaFoldDB" id="A0A6N9YGZ4"/>
<keyword evidence="11" id="KW-1185">Reference proteome</keyword>
<dbReference type="RefSeq" id="WP_163815707.1">
    <property type="nucleotide sequence ID" value="NZ_JAAGOB010000001.1"/>
</dbReference>
<feature type="transmembrane region" description="Helical" evidence="7">
    <location>
        <begin position="500"/>
        <end position="522"/>
    </location>
</feature>
<feature type="transmembrane region" description="Helical" evidence="7">
    <location>
        <begin position="722"/>
        <end position="750"/>
    </location>
</feature>
<comment type="similarity">
    <text evidence="6">Belongs to the ABC-4 integral membrane protein family.</text>
</comment>
<feature type="transmembrane region" description="Helical" evidence="7">
    <location>
        <begin position="16"/>
        <end position="36"/>
    </location>
</feature>
<organism evidence="10 11">
    <name type="scientific">Phytoactinopolyspora alkaliphila</name>
    <dbReference type="NCBI Taxonomy" id="1783498"/>
    <lineage>
        <taxon>Bacteria</taxon>
        <taxon>Bacillati</taxon>
        <taxon>Actinomycetota</taxon>
        <taxon>Actinomycetes</taxon>
        <taxon>Jiangellales</taxon>
        <taxon>Jiangellaceae</taxon>
        <taxon>Phytoactinopolyspora</taxon>
    </lineage>
</organism>
<feature type="transmembrane region" description="Helical" evidence="7">
    <location>
        <begin position="775"/>
        <end position="798"/>
    </location>
</feature>
<dbReference type="GO" id="GO:0005886">
    <property type="term" value="C:plasma membrane"/>
    <property type="evidence" value="ECO:0007669"/>
    <property type="project" value="UniProtKB-SubCell"/>
</dbReference>
<dbReference type="PANTHER" id="PTHR30572">
    <property type="entry name" value="MEMBRANE COMPONENT OF TRANSPORTER-RELATED"/>
    <property type="match status" value="1"/>
</dbReference>
<dbReference type="InterPro" id="IPR050250">
    <property type="entry name" value="Macrolide_Exporter_MacB"/>
</dbReference>
<dbReference type="EMBL" id="JAAGOB010000001">
    <property type="protein sequence ID" value="NED94207.1"/>
    <property type="molecule type" value="Genomic_DNA"/>
</dbReference>